<dbReference type="PANTHER" id="PTHR42944:SF1">
    <property type="entry name" value="ADENINE DNA GLYCOSYLASE"/>
    <property type="match status" value="1"/>
</dbReference>
<dbReference type="GO" id="GO:0006284">
    <property type="term" value="P:base-excision repair"/>
    <property type="evidence" value="ECO:0007669"/>
    <property type="project" value="UniProtKB-UniRule"/>
</dbReference>
<protein>
    <recommendedName>
        <fullName evidence="5 14">Adenine DNA glycosylase</fullName>
        <ecNumber evidence="4 14">3.2.2.31</ecNumber>
    </recommendedName>
</protein>
<dbReference type="Pfam" id="PF14815">
    <property type="entry name" value="NUDIX_4"/>
    <property type="match status" value="1"/>
</dbReference>
<dbReference type="EC" id="3.2.2.31" evidence="4 14"/>
<evidence type="ECO:0000256" key="11">
    <source>
        <dbReference type="ARBA" id="ARBA00023014"/>
    </source>
</evidence>
<dbReference type="Gene3D" id="1.10.1670.10">
    <property type="entry name" value="Helix-hairpin-Helix base-excision DNA repair enzymes (C-terminal)"/>
    <property type="match status" value="1"/>
</dbReference>
<evidence type="ECO:0000256" key="8">
    <source>
        <dbReference type="ARBA" id="ARBA00022763"/>
    </source>
</evidence>
<dbReference type="Pfam" id="PF00730">
    <property type="entry name" value="HhH-GPD"/>
    <property type="match status" value="1"/>
</dbReference>
<evidence type="ECO:0000256" key="4">
    <source>
        <dbReference type="ARBA" id="ARBA00012045"/>
    </source>
</evidence>
<dbReference type="FunFam" id="1.10.340.30:FF:000002">
    <property type="entry name" value="Adenine DNA glycosylase"/>
    <property type="match status" value="1"/>
</dbReference>
<dbReference type="PANTHER" id="PTHR42944">
    <property type="entry name" value="ADENINE DNA GLYCOSYLASE"/>
    <property type="match status" value="1"/>
</dbReference>
<evidence type="ECO:0000256" key="3">
    <source>
        <dbReference type="ARBA" id="ARBA00008343"/>
    </source>
</evidence>
<feature type="domain" description="HhH-GPD" evidence="16">
    <location>
        <begin position="64"/>
        <end position="215"/>
    </location>
</feature>
<dbReference type="SUPFAM" id="SSF55811">
    <property type="entry name" value="Nudix"/>
    <property type="match status" value="1"/>
</dbReference>
<dbReference type="NCBIfam" id="TIGR01084">
    <property type="entry name" value="mutY"/>
    <property type="match status" value="1"/>
</dbReference>
<evidence type="ECO:0000313" key="18">
    <source>
        <dbReference type="Proteomes" id="UP000627715"/>
    </source>
</evidence>
<evidence type="ECO:0000256" key="10">
    <source>
        <dbReference type="ARBA" id="ARBA00023004"/>
    </source>
</evidence>
<name>A0A917GLD5_9GAMM</name>
<dbReference type="InterPro" id="IPR005760">
    <property type="entry name" value="A/G_AdeGlyc_MutY"/>
</dbReference>
<dbReference type="InterPro" id="IPR000445">
    <property type="entry name" value="HhH_motif"/>
</dbReference>
<comment type="cofactor">
    <cofactor evidence="14">
        <name>[4Fe-4S] cluster</name>
        <dbReference type="ChEBI" id="CHEBI:49883"/>
    </cofactor>
    <text evidence="14">Binds 1 [4Fe-4S] cluster.</text>
</comment>
<dbReference type="Gene3D" id="1.10.340.30">
    <property type="entry name" value="Hypothetical protein, domain 2"/>
    <property type="match status" value="1"/>
</dbReference>
<evidence type="ECO:0000256" key="13">
    <source>
        <dbReference type="ARBA" id="ARBA00023295"/>
    </source>
</evidence>
<evidence type="ECO:0000256" key="15">
    <source>
        <dbReference type="SAM" id="MobiDB-lite"/>
    </source>
</evidence>
<dbReference type="InterPro" id="IPR029119">
    <property type="entry name" value="MutY_C"/>
</dbReference>
<evidence type="ECO:0000313" key="17">
    <source>
        <dbReference type="EMBL" id="GGG50156.1"/>
    </source>
</evidence>
<dbReference type="SMART" id="SM00478">
    <property type="entry name" value="ENDO3c"/>
    <property type="match status" value="1"/>
</dbReference>
<dbReference type="SUPFAM" id="SSF48150">
    <property type="entry name" value="DNA-glycosylase"/>
    <property type="match status" value="1"/>
</dbReference>
<dbReference type="AlphaFoldDB" id="A0A917GLD5"/>
<reference evidence="17" key="1">
    <citation type="journal article" date="2014" name="Int. J. Syst. Evol. Microbiol.">
        <title>Complete genome sequence of Corynebacterium casei LMG S-19264T (=DSM 44701T), isolated from a smear-ripened cheese.</title>
        <authorList>
            <consortium name="US DOE Joint Genome Institute (JGI-PGF)"/>
            <person name="Walter F."/>
            <person name="Albersmeier A."/>
            <person name="Kalinowski J."/>
            <person name="Ruckert C."/>
        </authorList>
    </citation>
    <scope>NUCLEOTIDE SEQUENCE</scope>
    <source>
        <strain evidence="17">CGMCC 1.15425</strain>
    </source>
</reference>
<keyword evidence="11" id="KW-0411">Iron-sulfur</keyword>
<comment type="function">
    <text evidence="2">Adenine glycosylase active on G-A mispairs. MutY also corrects error-prone DNA synthesis past GO lesions which are due to the oxidatively damaged form of guanine: 7,8-dihydro-8-oxoguanine (8-oxo-dGTP).</text>
</comment>
<evidence type="ECO:0000256" key="12">
    <source>
        <dbReference type="ARBA" id="ARBA00023204"/>
    </source>
</evidence>
<dbReference type="PROSITE" id="PS01155">
    <property type="entry name" value="ENDONUCLEASE_III_2"/>
    <property type="match status" value="1"/>
</dbReference>
<evidence type="ECO:0000256" key="1">
    <source>
        <dbReference type="ARBA" id="ARBA00000843"/>
    </source>
</evidence>
<dbReference type="GO" id="GO:0032357">
    <property type="term" value="F:oxidized purine DNA binding"/>
    <property type="evidence" value="ECO:0007669"/>
    <property type="project" value="TreeGrafter"/>
</dbReference>
<dbReference type="RefSeq" id="WP_082866552.1">
    <property type="nucleotide sequence ID" value="NZ_BMIY01000002.1"/>
</dbReference>
<dbReference type="InterPro" id="IPR003265">
    <property type="entry name" value="HhH-GPD_domain"/>
</dbReference>
<evidence type="ECO:0000259" key="16">
    <source>
        <dbReference type="SMART" id="SM00478"/>
    </source>
</evidence>
<dbReference type="EMBL" id="BMIY01000002">
    <property type="protein sequence ID" value="GGG50156.1"/>
    <property type="molecule type" value="Genomic_DNA"/>
</dbReference>
<reference evidence="17" key="2">
    <citation type="submission" date="2020-09" db="EMBL/GenBank/DDBJ databases">
        <authorList>
            <person name="Sun Q."/>
            <person name="Zhou Y."/>
        </authorList>
    </citation>
    <scope>NUCLEOTIDE SEQUENCE</scope>
    <source>
        <strain evidence="17">CGMCC 1.15425</strain>
    </source>
</reference>
<evidence type="ECO:0000256" key="7">
    <source>
        <dbReference type="ARBA" id="ARBA00022723"/>
    </source>
</evidence>
<dbReference type="InterPro" id="IPR004036">
    <property type="entry name" value="Endonuclease-III-like_CS2"/>
</dbReference>
<comment type="caution">
    <text evidence="17">The sequence shown here is derived from an EMBL/GenBank/DDBJ whole genome shotgun (WGS) entry which is preliminary data.</text>
</comment>
<dbReference type="GO" id="GO:0006298">
    <property type="term" value="P:mismatch repair"/>
    <property type="evidence" value="ECO:0007669"/>
    <property type="project" value="TreeGrafter"/>
</dbReference>
<evidence type="ECO:0000256" key="14">
    <source>
        <dbReference type="RuleBase" id="RU365096"/>
    </source>
</evidence>
<evidence type="ECO:0000256" key="6">
    <source>
        <dbReference type="ARBA" id="ARBA00022485"/>
    </source>
</evidence>
<dbReference type="CDD" id="cd00056">
    <property type="entry name" value="ENDO3c"/>
    <property type="match status" value="1"/>
</dbReference>
<sequence length="414" mass="45607">MKHYQTPLTQAGESAPAPADTLTTAGASLVNADAVLRWFDRHGRHDLPWQHDRTPYRVWVSEIMLQQTQVATVIDYYNRFMARFPDVQTLAAAGIDEVLHLWTGLGYYARARNLHRCAQTVAGSFQGHFPDTLEGLEALPGIGRSTAGAILSLGSGKYGVILDGNVKRVLCRVHAIDAWPGKTSTLKKLWQIAEQATPNKRVAAYNQAMMDLGATVCRRGKPDCARCPLNDICQGLHLGIADKLPVSKPKKALPRRQTCMLIFQTRDQVLMYRRPASGIWGGLWSFPEIPLADANDKPASKTDVSKHLPTSNAWKDMVIDDIVEHTFSHFHLRIYPAVYQGKDKLQLPATVAELTGNEELRWVDVAQVLAQTSTIQRSEPQISEPPGPADSGDSNLGLAAPVKKLLERIASASP</sequence>
<dbReference type="Gene3D" id="3.90.79.10">
    <property type="entry name" value="Nucleoside Triphosphate Pyrophosphohydrolase"/>
    <property type="match status" value="1"/>
</dbReference>
<evidence type="ECO:0000256" key="9">
    <source>
        <dbReference type="ARBA" id="ARBA00022801"/>
    </source>
</evidence>
<dbReference type="GO" id="GO:0000701">
    <property type="term" value="F:purine-specific mismatch base pair DNA N-glycosylase activity"/>
    <property type="evidence" value="ECO:0007669"/>
    <property type="project" value="UniProtKB-EC"/>
</dbReference>
<gene>
    <name evidence="17" type="primary">mutY</name>
    <name evidence="17" type="ORF">GCM10011403_04080</name>
</gene>
<accession>A0A917GLD5</accession>
<keyword evidence="18" id="KW-1185">Reference proteome</keyword>
<comment type="catalytic activity">
    <reaction evidence="1 14">
        <text>Hydrolyzes free adenine bases from 7,8-dihydro-8-oxoguanine:adenine mismatched double-stranded DNA, leaving an apurinic site.</text>
        <dbReference type="EC" id="3.2.2.31"/>
    </reaction>
</comment>
<keyword evidence="13 14" id="KW-0326">Glycosidase</keyword>
<keyword evidence="6" id="KW-0004">4Fe-4S</keyword>
<dbReference type="InterPro" id="IPR044298">
    <property type="entry name" value="MIG/MutY"/>
</dbReference>
<comment type="similarity">
    <text evidence="3 14">Belongs to the Nth/MutY family.</text>
</comment>
<keyword evidence="10 14" id="KW-0408">Iron</keyword>
<proteinExistence type="inferred from homology"/>
<feature type="region of interest" description="Disordered" evidence="15">
    <location>
        <begin position="1"/>
        <end position="20"/>
    </location>
</feature>
<dbReference type="OrthoDB" id="9802365at2"/>
<dbReference type="InterPro" id="IPR023170">
    <property type="entry name" value="HhH_base_excis_C"/>
</dbReference>
<dbReference type="InterPro" id="IPR015797">
    <property type="entry name" value="NUDIX_hydrolase-like_dom_sf"/>
</dbReference>
<dbReference type="GO" id="GO:0051539">
    <property type="term" value="F:4 iron, 4 sulfur cluster binding"/>
    <property type="evidence" value="ECO:0007669"/>
    <property type="project" value="UniProtKB-UniRule"/>
</dbReference>
<dbReference type="CDD" id="cd03431">
    <property type="entry name" value="NUDIX_DNA_Glycosylase_C-MutY"/>
    <property type="match status" value="1"/>
</dbReference>
<keyword evidence="8 14" id="KW-0227">DNA damage</keyword>
<feature type="region of interest" description="Disordered" evidence="15">
    <location>
        <begin position="375"/>
        <end position="397"/>
    </location>
</feature>
<evidence type="ECO:0000256" key="2">
    <source>
        <dbReference type="ARBA" id="ARBA00002933"/>
    </source>
</evidence>
<keyword evidence="7" id="KW-0479">Metal-binding</keyword>
<dbReference type="Pfam" id="PF00633">
    <property type="entry name" value="HHH"/>
    <property type="match status" value="1"/>
</dbReference>
<dbReference type="GO" id="GO:0034039">
    <property type="term" value="F:8-oxo-7,8-dihydroguanine DNA N-glycosylase activity"/>
    <property type="evidence" value="ECO:0007669"/>
    <property type="project" value="TreeGrafter"/>
</dbReference>
<dbReference type="InterPro" id="IPR011257">
    <property type="entry name" value="DNA_glycosylase"/>
</dbReference>
<dbReference type="GO" id="GO:0046872">
    <property type="term" value="F:metal ion binding"/>
    <property type="evidence" value="ECO:0007669"/>
    <property type="project" value="UniProtKB-UniRule"/>
</dbReference>
<keyword evidence="9" id="KW-0378">Hydrolase</keyword>
<dbReference type="Proteomes" id="UP000627715">
    <property type="component" value="Unassembled WGS sequence"/>
</dbReference>
<dbReference type="GO" id="GO:0035485">
    <property type="term" value="F:adenine/guanine mispair binding"/>
    <property type="evidence" value="ECO:0007669"/>
    <property type="project" value="TreeGrafter"/>
</dbReference>
<organism evidence="17 18">
    <name type="scientific">Pseudohongiella nitratireducens</name>
    <dbReference type="NCBI Taxonomy" id="1768907"/>
    <lineage>
        <taxon>Bacteria</taxon>
        <taxon>Pseudomonadati</taxon>
        <taxon>Pseudomonadota</taxon>
        <taxon>Gammaproteobacteria</taxon>
        <taxon>Pseudomonadales</taxon>
        <taxon>Pseudohongiellaceae</taxon>
        <taxon>Pseudohongiella</taxon>
    </lineage>
</organism>
<dbReference type="FunFam" id="1.10.1670.10:FF:000002">
    <property type="entry name" value="Adenine DNA glycosylase"/>
    <property type="match status" value="1"/>
</dbReference>
<keyword evidence="12" id="KW-0234">DNA repair</keyword>
<evidence type="ECO:0000256" key="5">
    <source>
        <dbReference type="ARBA" id="ARBA00022023"/>
    </source>
</evidence>
<feature type="compositionally biased region" description="Polar residues" evidence="15">
    <location>
        <begin position="1"/>
        <end position="12"/>
    </location>
</feature>